<keyword evidence="2 4" id="KW-0863">Zinc-finger</keyword>
<dbReference type="PROSITE" id="PS00518">
    <property type="entry name" value="ZF_RING_1"/>
    <property type="match status" value="1"/>
</dbReference>
<feature type="coiled-coil region" evidence="5">
    <location>
        <begin position="153"/>
        <end position="208"/>
    </location>
</feature>
<dbReference type="PANTHER" id="PTHR14305:SF0">
    <property type="entry name" value="E3 UBIQUITIN-PROTEIN LIGASE CCNB1IP1"/>
    <property type="match status" value="1"/>
</dbReference>
<evidence type="ECO:0000313" key="9">
    <source>
        <dbReference type="Proteomes" id="UP000319160"/>
    </source>
</evidence>
<dbReference type="EMBL" id="VFLP01000058">
    <property type="protein sequence ID" value="TRX90204.1"/>
    <property type="molecule type" value="Genomic_DNA"/>
</dbReference>
<keyword evidence="3" id="KW-0862">Zinc</keyword>
<feature type="region of interest" description="Disordered" evidence="6">
    <location>
        <begin position="564"/>
        <end position="585"/>
    </location>
</feature>
<dbReference type="PANTHER" id="PTHR14305">
    <property type="entry name" value="E3 UBIQUITIN-PROTEIN LIGASE CCNB1IP1"/>
    <property type="match status" value="1"/>
</dbReference>
<gene>
    <name evidence="8" type="ORF">FHL15_008932</name>
</gene>
<feature type="compositionally biased region" description="Polar residues" evidence="6">
    <location>
        <begin position="372"/>
        <end position="392"/>
    </location>
</feature>
<dbReference type="InterPro" id="IPR001841">
    <property type="entry name" value="Znf_RING"/>
</dbReference>
<dbReference type="GO" id="GO:0008270">
    <property type="term" value="F:zinc ion binding"/>
    <property type="evidence" value="ECO:0007669"/>
    <property type="project" value="UniProtKB-KW"/>
</dbReference>
<feature type="region of interest" description="Disordered" evidence="6">
    <location>
        <begin position="353"/>
        <end position="399"/>
    </location>
</feature>
<comment type="caution">
    <text evidence="8">The sequence shown here is derived from an EMBL/GenBank/DDBJ whole genome shotgun (WGS) entry which is preliminary data.</text>
</comment>
<keyword evidence="5" id="KW-0175">Coiled coil</keyword>
<dbReference type="InterPro" id="IPR042448">
    <property type="entry name" value="CCNB1IP1"/>
</dbReference>
<evidence type="ECO:0000256" key="2">
    <source>
        <dbReference type="ARBA" id="ARBA00022771"/>
    </source>
</evidence>
<organism evidence="8 9">
    <name type="scientific">Xylaria flabelliformis</name>
    <dbReference type="NCBI Taxonomy" id="2512241"/>
    <lineage>
        <taxon>Eukaryota</taxon>
        <taxon>Fungi</taxon>
        <taxon>Dikarya</taxon>
        <taxon>Ascomycota</taxon>
        <taxon>Pezizomycotina</taxon>
        <taxon>Sordariomycetes</taxon>
        <taxon>Xylariomycetidae</taxon>
        <taxon>Xylariales</taxon>
        <taxon>Xylariaceae</taxon>
        <taxon>Xylaria</taxon>
    </lineage>
</organism>
<evidence type="ECO:0000313" key="8">
    <source>
        <dbReference type="EMBL" id="TRX90204.1"/>
    </source>
</evidence>
<dbReference type="GO" id="GO:0061630">
    <property type="term" value="F:ubiquitin protein ligase activity"/>
    <property type="evidence" value="ECO:0007669"/>
    <property type="project" value="InterPro"/>
</dbReference>
<dbReference type="InterPro" id="IPR017907">
    <property type="entry name" value="Znf_RING_CS"/>
</dbReference>
<keyword evidence="9" id="KW-1185">Reference proteome</keyword>
<evidence type="ECO:0000259" key="7">
    <source>
        <dbReference type="PROSITE" id="PS50089"/>
    </source>
</evidence>
<feature type="domain" description="RING-type" evidence="7">
    <location>
        <begin position="34"/>
        <end position="75"/>
    </location>
</feature>
<dbReference type="InterPro" id="IPR013083">
    <property type="entry name" value="Znf_RING/FYVE/PHD"/>
</dbReference>
<sequence length="723" mass="81171">MVLVRCLPPRPKPVQILAPIDKMEHTLHCNVLKCRKELGDRALVTTCYHIFCGDCATRLGLTNQGRDHPIACPACGTHLTNPDDAVVTNLKPSEDYKTSVLSGLSPNVIIDCASRALSFWAYQVTQEIIFQQHMSKTLTEKYSSLNVHLDKVVNDANAEIANCHNKLNNAEIERDELRKKYEELLQSCKEKNRKLLQTQELYDKLKRKAMLGQVQDAAEDAVESTLQAPLVNNDGVEPQEFPYFQSRDTFYGQSASSLHGKQQGIGTYNHPQANVPPHIGNWPRTFGAQVDIPITPSTHRQRVGDPTSIGLSTIPGLVVGGPPRSPRGHMNSRIPLGPVSSNHFRSGNMTIPTTRMSSGLKVGQGDDPNSLGIMTSTPRAPSSQNTSTATKQDSLDTGIRSSWPRQHQEMRIAYPCRFASLGYKQTNKDFEALFVETVSLRAHPQLSKSDKSKLKQVEKLLISSEKTHQKKTELTSQKQSAEEYRAERPSLLSSLTEAMPYSSRLRNLCVRDEALHSHPTCKGSAWEQPQDKGIKEQWRKVAGRLGKRQQKRVTFIIPTIRITPPSEEVGQPSSSADSAPETEKKNRRLRYRLRRLESLVPLPWLTAEAEPINVNDSIGLEKRSAIITKDRSDLKKLVPLAQRLCSYLGIRYDLEALDILPTALDEILCDLKKANYAAADHKQDAKRVKGRILQLEDYIRRLHDEQDEDRKRWADTVGCITKD</sequence>
<dbReference type="PROSITE" id="PS50089">
    <property type="entry name" value="ZF_RING_2"/>
    <property type="match status" value="1"/>
</dbReference>
<dbReference type="SUPFAM" id="SSF57850">
    <property type="entry name" value="RING/U-box"/>
    <property type="match status" value="1"/>
</dbReference>
<protein>
    <recommendedName>
        <fullName evidence="7">RING-type domain-containing protein</fullName>
    </recommendedName>
</protein>
<evidence type="ECO:0000256" key="1">
    <source>
        <dbReference type="ARBA" id="ARBA00022723"/>
    </source>
</evidence>
<dbReference type="Pfam" id="PF14634">
    <property type="entry name" value="zf-RING_5"/>
    <property type="match status" value="1"/>
</dbReference>
<accession>A0A553HQG3</accession>
<dbReference type="GO" id="GO:0000795">
    <property type="term" value="C:synaptonemal complex"/>
    <property type="evidence" value="ECO:0007669"/>
    <property type="project" value="InterPro"/>
</dbReference>
<dbReference type="Proteomes" id="UP000319160">
    <property type="component" value="Unassembled WGS sequence"/>
</dbReference>
<dbReference type="AlphaFoldDB" id="A0A553HQG3"/>
<evidence type="ECO:0000256" key="5">
    <source>
        <dbReference type="SAM" id="Coils"/>
    </source>
</evidence>
<dbReference type="OrthoDB" id="441210at2759"/>
<evidence type="ECO:0000256" key="6">
    <source>
        <dbReference type="SAM" id="MobiDB-lite"/>
    </source>
</evidence>
<name>A0A553HQG3_9PEZI</name>
<feature type="region of interest" description="Disordered" evidence="6">
    <location>
        <begin position="298"/>
        <end position="318"/>
    </location>
</feature>
<proteinExistence type="predicted"/>
<dbReference type="Gene3D" id="3.30.40.10">
    <property type="entry name" value="Zinc/RING finger domain, C3HC4 (zinc finger)"/>
    <property type="match status" value="1"/>
</dbReference>
<keyword evidence="1" id="KW-0479">Metal-binding</keyword>
<evidence type="ECO:0000256" key="3">
    <source>
        <dbReference type="ARBA" id="ARBA00022833"/>
    </source>
</evidence>
<evidence type="ECO:0000256" key="4">
    <source>
        <dbReference type="PROSITE-ProRule" id="PRU00175"/>
    </source>
</evidence>
<dbReference type="GO" id="GO:0007131">
    <property type="term" value="P:reciprocal meiotic recombination"/>
    <property type="evidence" value="ECO:0007669"/>
    <property type="project" value="InterPro"/>
</dbReference>
<reference evidence="9" key="1">
    <citation type="submission" date="2019-06" db="EMBL/GenBank/DDBJ databases">
        <title>Draft genome sequence of the griseofulvin-producing fungus Xylaria cubensis strain G536.</title>
        <authorList>
            <person name="Mead M.E."/>
            <person name="Raja H.A."/>
            <person name="Steenwyk J.L."/>
            <person name="Knowles S.L."/>
            <person name="Oberlies N.H."/>
            <person name="Rokas A."/>
        </authorList>
    </citation>
    <scope>NUCLEOTIDE SEQUENCE [LARGE SCALE GENOMIC DNA]</scope>
    <source>
        <strain evidence="9">G536</strain>
    </source>
</reference>